<name>A0A0E9V539_ANGAN</name>
<evidence type="ECO:0000313" key="1">
    <source>
        <dbReference type="EMBL" id="JAH73121.1"/>
    </source>
</evidence>
<dbReference type="EMBL" id="GBXM01035456">
    <property type="protein sequence ID" value="JAH73121.1"/>
    <property type="molecule type" value="Transcribed_RNA"/>
</dbReference>
<organism evidence="1">
    <name type="scientific">Anguilla anguilla</name>
    <name type="common">European freshwater eel</name>
    <name type="synonym">Muraena anguilla</name>
    <dbReference type="NCBI Taxonomy" id="7936"/>
    <lineage>
        <taxon>Eukaryota</taxon>
        <taxon>Metazoa</taxon>
        <taxon>Chordata</taxon>
        <taxon>Craniata</taxon>
        <taxon>Vertebrata</taxon>
        <taxon>Euteleostomi</taxon>
        <taxon>Actinopterygii</taxon>
        <taxon>Neopterygii</taxon>
        <taxon>Teleostei</taxon>
        <taxon>Anguilliformes</taxon>
        <taxon>Anguillidae</taxon>
        <taxon>Anguilla</taxon>
    </lineage>
</organism>
<proteinExistence type="predicted"/>
<dbReference type="AlphaFoldDB" id="A0A0E9V539"/>
<protein>
    <submittedName>
        <fullName evidence="1">Uncharacterized protein</fullName>
    </submittedName>
</protein>
<reference evidence="1" key="1">
    <citation type="submission" date="2014-11" db="EMBL/GenBank/DDBJ databases">
        <authorList>
            <person name="Amaro Gonzalez C."/>
        </authorList>
    </citation>
    <scope>NUCLEOTIDE SEQUENCE</scope>
</reference>
<reference evidence="1" key="2">
    <citation type="journal article" date="2015" name="Fish Shellfish Immunol.">
        <title>Early steps in the European eel (Anguilla anguilla)-Vibrio vulnificus interaction in the gills: Role of the RtxA13 toxin.</title>
        <authorList>
            <person name="Callol A."/>
            <person name="Pajuelo D."/>
            <person name="Ebbesson L."/>
            <person name="Teles M."/>
            <person name="MacKenzie S."/>
            <person name="Amaro C."/>
        </authorList>
    </citation>
    <scope>NUCLEOTIDE SEQUENCE</scope>
</reference>
<accession>A0A0E9V539</accession>
<sequence>MTLTRLIYKYLLYPAKCCPWVRFMNEYQGTSVKALFEMYMLQCFQMLPYF</sequence>